<evidence type="ECO:0008006" key="4">
    <source>
        <dbReference type="Google" id="ProtNLM"/>
    </source>
</evidence>
<dbReference type="EMBL" id="JAFJYH010000164">
    <property type="protein sequence ID" value="KAG4417130.1"/>
    <property type="molecule type" value="Genomic_DNA"/>
</dbReference>
<feature type="chain" id="PRO_5034491934" description="Cell wall protein PhiA" evidence="1">
    <location>
        <begin position="19"/>
        <end position="190"/>
    </location>
</feature>
<evidence type="ECO:0000313" key="2">
    <source>
        <dbReference type="EMBL" id="KAG4417130.1"/>
    </source>
</evidence>
<comment type="caution">
    <text evidence="2">The sequence shown here is derived from an EMBL/GenBank/DDBJ whole genome shotgun (WGS) entry which is preliminary data.</text>
</comment>
<protein>
    <recommendedName>
        <fullName evidence="4">Cell wall protein PhiA</fullName>
    </recommendedName>
</protein>
<dbReference type="OrthoDB" id="4093325at2759"/>
<dbReference type="AlphaFoldDB" id="A0A8H7W4Q6"/>
<evidence type="ECO:0000313" key="3">
    <source>
        <dbReference type="Proteomes" id="UP000664132"/>
    </source>
</evidence>
<sequence>MQFSAITALTTLAGLAAASPTPQLPVANDPAYFSLLAIRSGSAIQYASFSAAKSSLFANLPAQNASCDAEGVNTATFTLNNGTLNLYAASATPQTFYVDRSGMGQGKLGYTTGAQPAPENAERTGWNIKDGYLYFDDAGLIACPNSIDGAWSVWVSVGIANPAGNSDCTPFAPKVVEVAEGSQVGCLYTE</sequence>
<feature type="signal peptide" evidence="1">
    <location>
        <begin position="1"/>
        <end position="18"/>
    </location>
</feature>
<keyword evidence="3" id="KW-1185">Reference proteome</keyword>
<organism evidence="2 3">
    <name type="scientific">Cadophora malorum</name>
    <dbReference type="NCBI Taxonomy" id="108018"/>
    <lineage>
        <taxon>Eukaryota</taxon>
        <taxon>Fungi</taxon>
        <taxon>Dikarya</taxon>
        <taxon>Ascomycota</taxon>
        <taxon>Pezizomycotina</taxon>
        <taxon>Leotiomycetes</taxon>
        <taxon>Helotiales</taxon>
        <taxon>Ploettnerulaceae</taxon>
        <taxon>Cadophora</taxon>
    </lineage>
</organism>
<reference evidence="2" key="1">
    <citation type="submission" date="2021-02" db="EMBL/GenBank/DDBJ databases">
        <title>Genome sequence Cadophora malorum strain M34.</title>
        <authorList>
            <person name="Stefanovic E."/>
            <person name="Vu D."/>
            <person name="Scully C."/>
            <person name="Dijksterhuis J."/>
            <person name="Roader J."/>
            <person name="Houbraken J."/>
        </authorList>
    </citation>
    <scope>NUCLEOTIDE SEQUENCE</scope>
    <source>
        <strain evidence="2">M34</strain>
    </source>
</reference>
<accession>A0A8H7W4Q6</accession>
<keyword evidence="1" id="KW-0732">Signal</keyword>
<dbReference type="Proteomes" id="UP000664132">
    <property type="component" value="Unassembled WGS sequence"/>
</dbReference>
<evidence type="ECO:0000256" key="1">
    <source>
        <dbReference type="SAM" id="SignalP"/>
    </source>
</evidence>
<proteinExistence type="predicted"/>
<gene>
    <name evidence="2" type="ORF">IFR04_009766</name>
</gene>
<name>A0A8H7W4Q6_9HELO</name>